<dbReference type="Pfam" id="PF09911">
    <property type="entry name" value="DUF2140"/>
    <property type="match status" value="1"/>
</dbReference>
<keyword evidence="3" id="KW-1185">Reference proteome</keyword>
<dbReference type="Proteomes" id="UP000531594">
    <property type="component" value="Unassembled WGS sequence"/>
</dbReference>
<proteinExistence type="predicted"/>
<feature type="transmembrane region" description="Helical" evidence="1">
    <location>
        <begin position="9"/>
        <end position="30"/>
    </location>
</feature>
<dbReference type="InterPro" id="IPR018672">
    <property type="entry name" value="DUF2140"/>
</dbReference>
<dbReference type="EMBL" id="JACHGK010000003">
    <property type="protein sequence ID" value="MBB6444583.1"/>
    <property type="molecule type" value="Genomic_DNA"/>
</dbReference>
<comment type="caution">
    <text evidence="2">The sequence shown here is derived from an EMBL/GenBank/DDBJ whole genome shotgun (WGS) entry which is preliminary data.</text>
</comment>
<organism evidence="2 3">
    <name type="scientific">Bacillus benzoevorans</name>
    <dbReference type="NCBI Taxonomy" id="1456"/>
    <lineage>
        <taxon>Bacteria</taxon>
        <taxon>Bacillati</taxon>
        <taxon>Bacillota</taxon>
        <taxon>Bacilli</taxon>
        <taxon>Bacillales</taxon>
        <taxon>Bacillaceae</taxon>
        <taxon>Bacillus</taxon>
    </lineage>
</organism>
<accession>A0A7X0LUI5</accession>
<protein>
    <submittedName>
        <fullName evidence="2">Uncharacterized protein YpmS</fullName>
    </submittedName>
</protein>
<sequence>MLKHHWKRLFFLLLGLNLMVMVILLILFNLPIEDRAIPDQGISEEESISLAIKTNKKDINKLIDHYIRKESGDFDYKVYLDESEVVLLGEIPILGMMIDMKMTFEPSVLKNGDLLLEQRQFSLGRFHLPVPILLKIMQESYSFPEWITIQPKQQQIYVALNQMKLKSDSRLKVKKFDLNKDQFEFIYEVPLK</sequence>
<keyword evidence="1" id="KW-0812">Transmembrane</keyword>
<evidence type="ECO:0000313" key="3">
    <source>
        <dbReference type="Proteomes" id="UP000531594"/>
    </source>
</evidence>
<keyword evidence="1" id="KW-0472">Membrane</keyword>
<gene>
    <name evidence="2" type="ORF">HNR53_001192</name>
</gene>
<evidence type="ECO:0000256" key="1">
    <source>
        <dbReference type="SAM" id="Phobius"/>
    </source>
</evidence>
<dbReference type="AlphaFoldDB" id="A0A7X0LUI5"/>
<evidence type="ECO:0000313" key="2">
    <source>
        <dbReference type="EMBL" id="MBB6444583.1"/>
    </source>
</evidence>
<reference evidence="2 3" key="1">
    <citation type="submission" date="2020-08" db="EMBL/GenBank/DDBJ databases">
        <title>Genomic Encyclopedia of Type Strains, Phase IV (KMG-IV): sequencing the most valuable type-strain genomes for metagenomic binning, comparative biology and taxonomic classification.</title>
        <authorList>
            <person name="Goeker M."/>
        </authorList>
    </citation>
    <scope>NUCLEOTIDE SEQUENCE [LARGE SCALE GENOMIC DNA]</scope>
    <source>
        <strain evidence="2 3">DSM 5391</strain>
    </source>
</reference>
<dbReference type="RefSeq" id="WP_184523804.1">
    <property type="nucleotide sequence ID" value="NZ_JACHGK010000003.1"/>
</dbReference>
<keyword evidence="1" id="KW-1133">Transmembrane helix</keyword>
<name>A0A7X0LUI5_9BACI</name>